<keyword evidence="4 6" id="KW-1133">Transmembrane helix</keyword>
<evidence type="ECO:0000256" key="3">
    <source>
        <dbReference type="ARBA" id="ARBA00022692"/>
    </source>
</evidence>
<evidence type="ECO:0000256" key="1">
    <source>
        <dbReference type="ARBA" id="ARBA00004651"/>
    </source>
</evidence>
<name>A0A347ZW57_9CHLR</name>
<gene>
    <name evidence="7" type="ORF">DFR64_2439</name>
</gene>
<evidence type="ECO:0000313" key="7">
    <source>
        <dbReference type="EMBL" id="REG07234.1"/>
    </source>
</evidence>
<protein>
    <submittedName>
        <fullName evidence="7">Simple sugar transport system permease protein</fullName>
    </submittedName>
</protein>
<evidence type="ECO:0000256" key="4">
    <source>
        <dbReference type="ARBA" id="ARBA00022989"/>
    </source>
</evidence>
<feature type="transmembrane region" description="Helical" evidence="6">
    <location>
        <begin position="227"/>
        <end position="253"/>
    </location>
</feature>
<dbReference type="Proteomes" id="UP000256388">
    <property type="component" value="Unassembled WGS sequence"/>
</dbReference>
<feature type="transmembrane region" description="Helical" evidence="6">
    <location>
        <begin position="265"/>
        <end position="286"/>
    </location>
</feature>
<keyword evidence="7" id="KW-0813">Transport</keyword>
<dbReference type="PANTHER" id="PTHR47089">
    <property type="entry name" value="ABC TRANSPORTER, PERMEASE PROTEIN"/>
    <property type="match status" value="1"/>
</dbReference>
<feature type="transmembrane region" description="Helical" evidence="6">
    <location>
        <begin position="307"/>
        <end position="325"/>
    </location>
</feature>
<dbReference type="EMBL" id="QUMS01000003">
    <property type="protein sequence ID" value="REG07234.1"/>
    <property type="molecule type" value="Genomic_DNA"/>
</dbReference>
<evidence type="ECO:0000313" key="8">
    <source>
        <dbReference type="Proteomes" id="UP000256388"/>
    </source>
</evidence>
<dbReference type="Pfam" id="PF02653">
    <property type="entry name" value="BPD_transp_2"/>
    <property type="match status" value="1"/>
</dbReference>
<organism evidence="7 8">
    <name type="scientific">Pelolinea submarina</name>
    <dbReference type="NCBI Taxonomy" id="913107"/>
    <lineage>
        <taxon>Bacteria</taxon>
        <taxon>Bacillati</taxon>
        <taxon>Chloroflexota</taxon>
        <taxon>Anaerolineae</taxon>
        <taxon>Anaerolineales</taxon>
        <taxon>Anaerolineaceae</taxon>
        <taxon>Pelolinea</taxon>
    </lineage>
</organism>
<feature type="transmembrane region" description="Helical" evidence="6">
    <location>
        <begin position="108"/>
        <end position="129"/>
    </location>
</feature>
<dbReference type="RefSeq" id="WP_158675135.1">
    <property type="nucleotide sequence ID" value="NZ_AP018437.1"/>
</dbReference>
<feature type="transmembrane region" description="Helical" evidence="6">
    <location>
        <begin position="84"/>
        <end position="102"/>
    </location>
</feature>
<feature type="transmembrane region" description="Helical" evidence="6">
    <location>
        <begin position="141"/>
        <end position="159"/>
    </location>
</feature>
<dbReference type="AlphaFoldDB" id="A0A347ZW57"/>
<sequence length="335" mass="34952">MRKTLRRAANLLIPLGACLLAGALLILATGENPFTTYANLFDSGFSCRAGAGRCAFLTTLQFATPLIFSGLSAAVALRAGFFSIGQAGQMLVGAAGACWIGSRFNLPALVHPAAALAAAAFFGALWGLLPALLREFTGANEIIVTLLLNPIAGVLAGFFPLDRILDSAKLMPLVVSTKLTAGFILALLFALLVYLLLWKSGWGLAVRSAAQAPRFAKYAGINTHKTVITAMLLSGALAGLAGAVEVLGVHYHYVSTFSAVNDFDGLIVAFAGGLHPFGVILLSILLGGLRSGALVGLQIRSGIPRELGGALIALLLIFTAMHKFYRVNGNSEKKV</sequence>
<reference evidence="7 8" key="1">
    <citation type="submission" date="2018-08" db="EMBL/GenBank/DDBJ databases">
        <title>Genomic Encyclopedia of Type Strains, Phase IV (KMG-IV): sequencing the most valuable type-strain genomes for metagenomic binning, comparative biology and taxonomic classification.</title>
        <authorList>
            <person name="Goeker M."/>
        </authorList>
    </citation>
    <scope>NUCLEOTIDE SEQUENCE [LARGE SCALE GENOMIC DNA]</scope>
    <source>
        <strain evidence="7 8">DSM 23923</strain>
    </source>
</reference>
<dbReference type="GO" id="GO:0022857">
    <property type="term" value="F:transmembrane transporter activity"/>
    <property type="evidence" value="ECO:0007669"/>
    <property type="project" value="InterPro"/>
</dbReference>
<keyword evidence="3 6" id="KW-0812">Transmembrane</keyword>
<feature type="transmembrane region" description="Helical" evidence="6">
    <location>
        <begin position="179"/>
        <end position="198"/>
    </location>
</feature>
<evidence type="ECO:0000256" key="5">
    <source>
        <dbReference type="ARBA" id="ARBA00023136"/>
    </source>
</evidence>
<proteinExistence type="predicted"/>
<dbReference type="CDD" id="cd06580">
    <property type="entry name" value="TM_PBP1_transp_TpRbsC_like"/>
    <property type="match status" value="1"/>
</dbReference>
<comment type="subcellular location">
    <subcellularLocation>
        <location evidence="1">Cell membrane</location>
        <topology evidence="1">Multi-pass membrane protein</topology>
    </subcellularLocation>
</comment>
<dbReference type="OrthoDB" id="45037at2"/>
<keyword evidence="7" id="KW-0762">Sugar transport</keyword>
<keyword evidence="5 6" id="KW-0472">Membrane</keyword>
<dbReference type="GO" id="GO:0005886">
    <property type="term" value="C:plasma membrane"/>
    <property type="evidence" value="ECO:0007669"/>
    <property type="project" value="UniProtKB-SubCell"/>
</dbReference>
<accession>A0A347ZW57</accession>
<keyword evidence="8" id="KW-1185">Reference proteome</keyword>
<evidence type="ECO:0000256" key="6">
    <source>
        <dbReference type="SAM" id="Phobius"/>
    </source>
</evidence>
<keyword evidence="2" id="KW-1003">Cell membrane</keyword>
<dbReference type="PANTHER" id="PTHR47089:SF1">
    <property type="entry name" value="GUANOSINE ABC TRANSPORTER PERMEASE PROTEIN NUPP"/>
    <property type="match status" value="1"/>
</dbReference>
<feature type="transmembrane region" description="Helical" evidence="6">
    <location>
        <begin position="54"/>
        <end position="77"/>
    </location>
</feature>
<evidence type="ECO:0000256" key="2">
    <source>
        <dbReference type="ARBA" id="ARBA00022475"/>
    </source>
</evidence>
<comment type="caution">
    <text evidence="7">The sequence shown here is derived from an EMBL/GenBank/DDBJ whole genome shotgun (WGS) entry which is preliminary data.</text>
</comment>
<dbReference type="InterPro" id="IPR001851">
    <property type="entry name" value="ABC_transp_permease"/>
</dbReference>